<proteinExistence type="predicted"/>
<sequence>MNKGFWMAKGDGHITDAGSAFGSSSTIEQKRSHQWFMSAAESELFPNKKQAIKTPNNKSSLEIPGANVASWHSGFQSAPNQLIDRLFGSETTPVNFDEGNVSPVEMTDSRIRRKGINDRFEDLPIDLSISQAIEDSVTCISYGDFRKAKINPIRDSDNGLAAPKENSVNGESSSDISADQAFGRENESDFISMSQANDKGVDNITLMGHLYNREDTHIGSAGSASVKGDENAISIGDTFGVGDANMISFGRFHDEPDFMRVGRPISGYGPSYNHSSGQTSVAPASCEKELDASNVRAVVGAKLVAKPSPGYASKSKPEFKTTKKEAPNSFPSNVRSLISTGMLDGVPVKYVSLSREELCGVIKGSGYLCGCQSCNYSKVLNAYEFERHASSETKHPNNHIYFENGKTIYQIVQELRSTPESLLFNTIQTVFGAPINQKAFRIWKESFQAATRELQRIYGKEEINL</sequence>
<dbReference type="GO" id="GO:0003682">
    <property type="term" value="F:chromatin binding"/>
    <property type="evidence" value="ECO:0007669"/>
    <property type="project" value="TreeGrafter"/>
</dbReference>
<dbReference type="FunCoup" id="A0A7J7BZX0">
    <property type="interactions" value="2160"/>
</dbReference>
<dbReference type="PANTHER" id="PTHR47025">
    <property type="entry name" value="AUTOIMMUNE REGULATOR"/>
    <property type="match status" value="1"/>
</dbReference>
<feature type="compositionally biased region" description="Basic and acidic residues" evidence="3">
    <location>
        <begin position="315"/>
        <end position="326"/>
    </location>
</feature>
<dbReference type="GO" id="GO:0000977">
    <property type="term" value="F:RNA polymerase II transcription regulatory region sequence-specific DNA binding"/>
    <property type="evidence" value="ECO:0007669"/>
    <property type="project" value="TreeGrafter"/>
</dbReference>
<evidence type="ECO:0000313" key="6">
    <source>
        <dbReference type="Proteomes" id="UP000593562"/>
    </source>
</evidence>
<protein>
    <recommendedName>
        <fullName evidence="4">Tify domain-containing protein</fullName>
    </recommendedName>
</protein>
<keyword evidence="6" id="KW-1185">Reference proteome</keyword>
<feature type="domain" description="Tify" evidence="4">
    <location>
        <begin position="360"/>
        <end position="415"/>
    </location>
</feature>
<evidence type="ECO:0000259" key="4">
    <source>
        <dbReference type="Pfam" id="PF16135"/>
    </source>
</evidence>
<dbReference type="GO" id="GO:0042393">
    <property type="term" value="F:histone binding"/>
    <property type="evidence" value="ECO:0007669"/>
    <property type="project" value="TreeGrafter"/>
</dbReference>
<gene>
    <name evidence="5" type="ORF">HS088_TW22G01091</name>
</gene>
<dbReference type="InterPro" id="IPR032308">
    <property type="entry name" value="TDBD"/>
</dbReference>
<evidence type="ECO:0000256" key="3">
    <source>
        <dbReference type="SAM" id="MobiDB-lite"/>
    </source>
</evidence>
<evidence type="ECO:0000256" key="1">
    <source>
        <dbReference type="ARBA" id="ARBA00004123"/>
    </source>
</evidence>
<dbReference type="InParanoid" id="A0A7J7BZX0"/>
<dbReference type="Pfam" id="PF16135">
    <property type="entry name" value="TDBD"/>
    <property type="match status" value="1"/>
</dbReference>
<feature type="region of interest" description="Disordered" evidence="3">
    <location>
        <begin position="308"/>
        <end position="327"/>
    </location>
</feature>
<dbReference type="AlphaFoldDB" id="A0A7J7BZX0"/>
<dbReference type="GO" id="GO:0005634">
    <property type="term" value="C:nucleus"/>
    <property type="evidence" value="ECO:0007669"/>
    <property type="project" value="UniProtKB-SubCell"/>
</dbReference>
<feature type="compositionally biased region" description="Polar residues" evidence="3">
    <location>
        <begin position="166"/>
        <end position="177"/>
    </location>
</feature>
<keyword evidence="2" id="KW-0539">Nucleus</keyword>
<evidence type="ECO:0000256" key="2">
    <source>
        <dbReference type="ARBA" id="ARBA00023242"/>
    </source>
</evidence>
<dbReference type="EMBL" id="JAAARO010000022">
    <property type="protein sequence ID" value="KAF5727398.1"/>
    <property type="molecule type" value="Genomic_DNA"/>
</dbReference>
<evidence type="ECO:0000313" key="5">
    <source>
        <dbReference type="EMBL" id="KAF5727398.1"/>
    </source>
</evidence>
<name>A0A7J7BZX0_TRIWF</name>
<feature type="region of interest" description="Disordered" evidence="3">
    <location>
        <begin position="153"/>
        <end position="177"/>
    </location>
</feature>
<dbReference type="PANTHER" id="PTHR47025:SF10">
    <property type="entry name" value="DNA-BINDING PROTEIN"/>
    <property type="match status" value="1"/>
</dbReference>
<accession>A0A7J7BZX0</accession>
<reference evidence="5 6" key="1">
    <citation type="journal article" date="2020" name="Nat. Commun.">
        <title>Genome of Tripterygium wilfordii and identification of cytochrome P450 involved in triptolide biosynthesis.</title>
        <authorList>
            <person name="Tu L."/>
            <person name="Su P."/>
            <person name="Zhang Z."/>
            <person name="Gao L."/>
            <person name="Wang J."/>
            <person name="Hu T."/>
            <person name="Zhou J."/>
            <person name="Zhang Y."/>
            <person name="Zhao Y."/>
            <person name="Liu Y."/>
            <person name="Song Y."/>
            <person name="Tong Y."/>
            <person name="Lu Y."/>
            <person name="Yang J."/>
            <person name="Xu C."/>
            <person name="Jia M."/>
            <person name="Peters R.J."/>
            <person name="Huang L."/>
            <person name="Gao W."/>
        </authorList>
    </citation>
    <scope>NUCLEOTIDE SEQUENCE [LARGE SCALE GENOMIC DNA]</scope>
    <source>
        <strain evidence="6">cv. XIE 37</strain>
        <tissue evidence="5">Leaf</tissue>
    </source>
</reference>
<comment type="subcellular location">
    <subcellularLocation>
        <location evidence="1">Nucleus</location>
    </subcellularLocation>
</comment>
<organism evidence="5 6">
    <name type="scientific">Tripterygium wilfordii</name>
    <name type="common">Thunder God vine</name>
    <dbReference type="NCBI Taxonomy" id="458696"/>
    <lineage>
        <taxon>Eukaryota</taxon>
        <taxon>Viridiplantae</taxon>
        <taxon>Streptophyta</taxon>
        <taxon>Embryophyta</taxon>
        <taxon>Tracheophyta</taxon>
        <taxon>Spermatophyta</taxon>
        <taxon>Magnoliopsida</taxon>
        <taxon>eudicotyledons</taxon>
        <taxon>Gunneridae</taxon>
        <taxon>Pentapetalae</taxon>
        <taxon>rosids</taxon>
        <taxon>fabids</taxon>
        <taxon>Celastrales</taxon>
        <taxon>Celastraceae</taxon>
        <taxon>Tripterygium</taxon>
    </lineage>
</organism>
<dbReference type="Proteomes" id="UP000593562">
    <property type="component" value="Unassembled WGS sequence"/>
</dbReference>
<dbReference type="GO" id="GO:0045944">
    <property type="term" value="P:positive regulation of transcription by RNA polymerase II"/>
    <property type="evidence" value="ECO:0007669"/>
    <property type="project" value="TreeGrafter"/>
</dbReference>
<comment type="caution">
    <text evidence="5">The sequence shown here is derived from an EMBL/GenBank/DDBJ whole genome shotgun (WGS) entry which is preliminary data.</text>
</comment>